<evidence type="ECO:0000313" key="4">
    <source>
        <dbReference type="Proteomes" id="UP000317178"/>
    </source>
</evidence>
<evidence type="ECO:0000259" key="2">
    <source>
        <dbReference type="Pfam" id="PF09976"/>
    </source>
</evidence>
<dbReference type="SMART" id="SM00028">
    <property type="entry name" value="TPR"/>
    <property type="match status" value="13"/>
</dbReference>
<reference evidence="3 4" key="1">
    <citation type="submission" date="2019-02" db="EMBL/GenBank/DDBJ databases">
        <title>Deep-cultivation of Planctomycetes and their phenomic and genomic characterization uncovers novel biology.</title>
        <authorList>
            <person name="Wiegand S."/>
            <person name="Jogler M."/>
            <person name="Boedeker C."/>
            <person name="Pinto D."/>
            <person name="Vollmers J."/>
            <person name="Rivas-Marin E."/>
            <person name="Kohn T."/>
            <person name="Peeters S.H."/>
            <person name="Heuer A."/>
            <person name="Rast P."/>
            <person name="Oberbeckmann S."/>
            <person name="Bunk B."/>
            <person name="Jeske O."/>
            <person name="Meyerdierks A."/>
            <person name="Storesund J.E."/>
            <person name="Kallscheuer N."/>
            <person name="Luecker S."/>
            <person name="Lage O.M."/>
            <person name="Pohl T."/>
            <person name="Merkel B.J."/>
            <person name="Hornburger P."/>
            <person name="Mueller R.-W."/>
            <person name="Bruemmer F."/>
            <person name="Labrenz M."/>
            <person name="Spormann A.M."/>
            <person name="Op den Camp H."/>
            <person name="Overmann J."/>
            <person name="Amann R."/>
            <person name="Jetten M.S.M."/>
            <person name="Mascher T."/>
            <person name="Medema M.H."/>
            <person name="Devos D.P."/>
            <person name="Kaster A.-K."/>
            <person name="Ovreas L."/>
            <person name="Rohde M."/>
            <person name="Galperin M.Y."/>
            <person name="Jogler C."/>
        </authorList>
    </citation>
    <scope>NUCLEOTIDE SEQUENCE [LARGE SCALE GENOMIC DNA]</scope>
    <source>
        <strain evidence="3 4">Pla110</strain>
    </source>
</reference>
<dbReference type="Pfam" id="PF09976">
    <property type="entry name" value="TPR_21"/>
    <property type="match status" value="1"/>
</dbReference>
<name>A0A518CHU6_9PLAN</name>
<protein>
    <submittedName>
        <fullName evidence="3">Tol-pal system protein YbgF</fullName>
    </submittedName>
</protein>
<dbReference type="KEGG" id="plon:Pla110_05000"/>
<dbReference type="RefSeq" id="WP_197440453.1">
    <property type="nucleotide sequence ID" value="NZ_CP036281.1"/>
</dbReference>
<evidence type="ECO:0000256" key="1">
    <source>
        <dbReference type="SAM" id="SignalP"/>
    </source>
</evidence>
<keyword evidence="1" id="KW-0732">Signal</keyword>
<evidence type="ECO:0000313" key="3">
    <source>
        <dbReference type="EMBL" id="QDU78796.1"/>
    </source>
</evidence>
<dbReference type="PANTHER" id="PTHR12558:SF13">
    <property type="entry name" value="CELL DIVISION CYCLE PROTEIN 27 HOMOLOG"/>
    <property type="match status" value="1"/>
</dbReference>
<dbReference type="InterPro" id="IPR011990">
    <property type="entry name" value="TPR-like_helical_dom_sf"/>
</dbReference>
<proteinExistence type="predicted"/>
<dbReference type="InterPro" id="IPR019734">
    <property type="entry name" value="TPR_rpt"/>
</dbReference>
<dbReference type="Gene3D" id="1.25.40.10">
    <property type="entry name" value="Tetratricopeptide repeat domain"/>
    <property type="match status" value="8"/>
</dbReference>
<keyword evidence="4" id="KW-1185">Reference proteome</keyword>
<accession>A0A518CHU6</accession>
<dbReference type="AlphaFoldDB" id="A0A518CHU6"/>
<sequence precursor="true">MLRRNVPAKLAVIVCLALLFGSTTILKADDAADQYNLAVGLYKQERWSFSSEAFQKFIESWPDHDKVAAAELYLGLSLVKEQKYDAARTQLRPYAKKYPESKFLPDVLYQLAEASYLLEDYETATTDFKVMLNQFPEHTLTEWTLTYLGTSELKMSQYEDSLSHFQQDLKQFPEGRMSAEARFGLAQALEGLKRYDDAAAAYREIIATKNRNATSAFLKLAALEYERENFESALAVYKQFQQTYPDDVQVGTSHLNAGYTYFRLEEYPAARAEFQQASEDPGLERTATYWMALCFKAENKYAEAVAVLEKMYAADQAANDPQRALQAEVVYHLADAQLRLGNNQAALNQFLELQEKWPGEKIAENALHFASVAAFQADDLDQTEQLMQKFEELYPDSLIGLSQQLLKGRLLAARGGDDNLQQAATLLREVLEASSLPRTQTLARLHLAHALTQQKQYQDSMDVLEPLVTDDTAELHPEEQKDVLLLAGLNQKELGNLDEAATHFQKYLIDYPQDERAAQIFSELLMVRAQNEEIAALESILSLLETQAKADDLTLDSPQLKGLRMASETSYKADNWVASERLFQALVDLAKETSAGMATGADFSGLAWSQYKQKKWSEAIASFNQLLVSYPEELAYAPEALLMVGRAQEALGNTTEALASYTQLRNTWVPPGTEALPAGAEENGATRYVYLAELQAARMLKTEQNYAGANQEYGRLVDLFPEADQHAELLDEWALMNLDAGFYTLADDIYKRLVSTHPDSELADNARLSLAESELIAGNKEAARKSFEELTKSDQSDEKVKEAATFQLVGIATTAEEWNSVIELARDFLTNWPQSSYRTKVETAFLSALIETNQMARAEEILVSLEEAVPSAERSTELWILLAEIAFRKKDYVDAAAILTEFRDSDADRKYLADELEGRIHKQQAEFDQAREAFQRVLSDPIGKKTPTGAKSQLLLAETYLIQKDYRTAQKEYYKVFLNYPYPEWQAPALFQVAGCDEKLEQPEKARVTYEKLIEDFPESKYSDQARERLEVVGGATSQ</sequence>
<dbReference type="PANTHER" id="PTHR12558">
    <property type="entry name" value="CELL DIVISION CYCLE 16,23,27"/>
    <property type="match status" value="1"/>
</dbReference>
<feature type="domain" description="Ancillary SecYEG translocon subunit/Cell division coordinator CpoB TPR" evidence="2">
    <location>
        <begin position="798"/>
        <end position="939"/>
    </location>
</feature>
<organism evidence="3 4">
    <name type="scientific">Polystyrenella longa</name>
    <dbReference type="NCBI Taxonomy" id="2528007"/>
    <lineage>
        <taxon>Bacteria</taxon>
        <taxon>Pseudomonadati</taxon>
        <taxon>Planctomycetota</taxon>
        <taxon>Planctomycetia</taxon>
        <taxon>Planctomycetales</taxon>
        <taxon>Planctomycetaceae</taxon>
        <taxon>Polystyrenella</taxon>
    </lineage>
</organism>
<dbReference type="InterPro" id="IPR018704">
    <property type="entry name" value="SecYEG/CpoB_TPR"/>
</dbReference>
<gene>
    <name evidence="3" type="ORF">Pla110_05000</name>
</gene>
<dbReference type="SUPFAM" id="SSF48452">
    <property type="entry name" value="TPR-like"/>
    <property type="match status" value="7"/>
</dbReference>
<dbReference type="Pfam" id="PF13174">
    <property type="entry name" value="TPR_6"/>
    <property type="match status" value="5"/>
</dbReference>
<dbReference type="Proteomes" id="UP000317178">
    <property type="component" value="Chromosome"/>
</dbReference>
<feature type="chain" id="PRO_5022037198" evidence="1">
    <location>
        <begin position="28"/>
        <end position="1039"/>
    </location>
</feature>
<dbReference type="EMBL" id="CP036281">
    <property type="protein sequence ID" value="QDU78796.1"/>
    <property type="molecule type" value="Genomic_DNA"/>
</dbReference>
<dbReference type="Pfam" id="PF13432">
    <property type="entry name" value="TPR_16"/>
    <property type="match status" value="3"/>
</dbReference>
<feature type="signal peptide" evidence="1">
    <location>
        <begin position="1"/>
        <end position="27"/>
    </location>
</feature>